<feature type="domain" description="HTH luxR-type" evidence="4">
    <location>
        <begin position="128"/>
        <end position="193"/>
    </location>
</feature>
<dbReference type="CDD" id="cd17535">
    <property type="entry name" value="REC_NarL-like"/>
    <property type="match status" value="1"/>
</dbReference>
<dbReference type="InterPro" id="IPR039420">
    <property type="entry name" value="WalR-like"/>
</dbReference>
<comment type="caution">
    <text evidence="6">The sequence shown here is derived from an EMBL/GenBank/DDBJ whole genome shotgun (WGS) entry which is preliminary data.</text>
</comment>
<dbReference type="SMART" id="SM00421">
    <property type="entry name" value="HTH_LUXR"/>
    <property type="match status" value="1"/>
</dbReference>
<dbReference type="Gene3D" id="3.40.50.2300">
    <property type="match status" value="1"/>
</dbReference>
<dbReference type="PROSITE" id="PS50043">
    <property type="entry name" value="HTH_LUXR_2"/>
    <property type="match status" value="1"/>
</dbReference>
<keyword evidence="7" id="KW-1185">Reference proteome</keyword>
<protein>
    <submittedName>
        <fullName evidence="6">Response regulator transcription factor</fullName>
    </submittedName>
</protein>
<keyword evidence="2" id="KW-0238">DNA-binding</keyword>
<keyword evidence="1 3" id="KW-0597">Phosphoprotein</keyword>
<dbReference type="PROSITE" id="PS50110">
    <property type="entry name" value="RESPONSE_REGULATORY"/>
    <property type="match status" value="1"/>
</dbReference>
<dbReference type="Pfam" id="PF00072">
    <property type="entry name" value="Response_reg"/>
    <property type="match status" value="1"/>
</dbReference>
<dbReference type="InterPro" id="IPR011006">
    <property type="entry name" value="CheY-like_superfamily"/>
</dbReference>
<dbReference type="PRINTS" id="PR00038">
    <property type="entry name" value="HTHLUXR"/>
</dbReference>
<proteinExistence type="predicted"/>
<evidence type="ECO:0000256" key="1">
    <source>
        <dbReference type="ARBA" id="ARBA00022553"/>
    </source>
</evidence>
<feature type="modified residue" description="4-aspartylphosphate" evidence="3">
    <location>
        <position position="55"/>
    </location>
</feature>
<dbReference type="InterPro" id="IPR016032">
    <property type="entry name" value="Sig_transdc_resp-reg_C-effctor"/>
</dbReference>
<dbReference type="Proteomes" id="UP000666915">
    <property type="component" value="Unassembled WGS sequence"/>
</dbReference>
<reference evidence="6 7" key="1">
    <citation type="submission" date="2021-03" db="EMBL/GenBank/DDBJ databases">
        <authorList>
            <person name="Kanchanasin P."/>
            <person name="Saeng-In P."/>
            <person name="Phongsopitanun W."/>
            <person name="Yuki M."/>
            <person name="Kudo T."/>
            <person name="Ohkuma M."/>
            <person name="Tanasupawat S."/>
        </authorList>
    </citation>
    <scope>NUCLEOTIDE SEQUENCE [LARGE SCALE GENOMIC DNA]</scope>
    <source>
        <strain evidence="6 7">L46</strain>
    </source>
</reference>
<dbReference type="PANTHER" id="PTHR43214">
    <property type="entry name" value="TWO-COMPONENT RESPONSE REGULATOR"/>
    <property type="match status" value="1"/>
</dbReference>
<feature type="domain" description="Response regulatory" evidence="5">
    <location>
        <begin position="4"/>
        <end position="120"/>
    </location>
</feature>
<dbReference type="Pfam" id="PF00196">
    <property type="entry name" value="GerE"/>
    <property type="match status" value="1"/>
</dbReference>
<gene>
    <name evidence="6" type="ORF">J4557_48395</name>
</gene>
<dbReference type="SUPFAM" id="SSF46894">
    <property type="entry name" value="C-terminal effector domain of the bipartite response regulators"/>
    <property type="match status" value="1"/>
</dbReference>
<evidence type="ECO:0000313" key="6">
    <source>
        <dbReference type="EMBL" id="MBO2445344.1"/>
    </source>
</evidence>
<dbReference type="Gene3D" id="1.10.10.10">
    <property type="entry name" value="Winged helix-like DNA-binding domain superfamily/Winged helix DNA-binding domain"/>
    <property type="match status" value="1"/>
</dbReference>
<organism evidence="6 7">
    <name type="scientific">Actinomadura nitritigenes</name>
    <dbReference type="NCBI Taxonomy" id="134602"/>
    <lineage>
        <taxon>Bacteria</taxon>
        <taxon>Bacillati</taxon>
        <taxon>Actinomycetota</taxon>
        <taxon>Actinomycetes</taxon>
        <taxon>Streptosporangiales</taxon>
        <taxon>Thermomonosporaceae</taxon>
        <taxon>Actinomadura</taxon>
    </lineage>
</organism>
<dbReference type="SUPFAM" id="SSF52172">
    <property type="entry name" value="CheY-like"/>
    <property type="match status" value="1"/>
</dbReference>
<sequence>MSIKLFVVDDHPIVQAGIENVFVDAEEFELLGAATSLPEAVAAVHGRKPDVILLDVRLGDTDVTSAVTVLGAAAPQARIVLFTADPHNPQIPHARRAGAVTTVPKDTAPATLRAVVRAAHQGTLRDDAPPGRALLTPRQREVLACVASGMTNSEIGEELGLRPTTVKAYWQEILQRIGARNRADAIATAYRLGLL</sequence>
<dbReference type="InterPro" id="IPR001789">
    <property type="entry name" value="Sig_transdc_resp-reg_receiver"/>
</dbReference>
<dbReference type="EMBL" id="JAGEOK010000074">
    <property type="protein sequence ID" value="MBO2445344.1"/>
    <property type="molecule type" value="Genomic_DNA"/>
</dbReference>
<name>A0ABS3RIB9_9ACTN</name>
<dbReference type="InterPro" id="IPR000792">
    <property type="entry name" value="Tscrpt_reg_LuxR_C"/>
</dbReference>
<dbReference type="RefSeq" id="WP_208274663.1">
    <property type="nucleotide sequence ID" value="NZ_BAAAGM010000128.1"/>
</dbReference>
<dbReference type="CDD" id="cd06170">
    <property type="entry name" value="LuxR_C_like"/>
    <property type="match status" value="1"/>
</dbReference>
<dbReference type="InterPro" id="IPR058245">
    <property type="entry name" value="NreC/VraR/RcsB-like_REC"/>
</dbReference>
<dbReference type="SMART" id="SM00448">
    <property type="entry name" value="REC"/>
    <property type="match status" value="1"/>
</dbReference>
<evidence type="ECO:0000259" key="5">
    <source>
        <dbReference type="PROSITE" id="PS50110"/>
    </source>
</evidence>
<accession>A0ABS3RIB9</accession>
<evidence type="ECO:0000256" key="2">
    <source>
        <dbReference type="ARBA" id="ARBA00023125"/>
    </source>
</evidence>
<dbReference type="PANTHER" id="PTHR43214:SF43">
    <property type="entry name" value="TWO-COMPONENT RESPONSE REGULATOR"/>
    <property type="match status" value="1"/>
</dbReference>
<dbReference type="InterPro" id="IPR036388">
    <property type="entry name" value="WH-like_DNA-bd_sf"/>
</dbReference>
<evidence type="ECO:0000256" key="3">
    <source>
        <dbReference type="PROSITE-ProRule" id="PRU00169"/>
    </source>
</evidence>
<evidence type="ECO:0000313" key="7">
    <source>
        <dbReference type="Proteomes" id="UP000666915"/>
    </source>
</evidence>
<evidence type="ECO:0000259" key="4">
    <source>
        <dbReference type="PROSITE" id="PS50043"/>
    </source>
</evidence>